<dbReference type="OrthoDB" id="297227at2759"/>
<gene>
    <name evidence="2" type="primary">Contig15238.g754</name>
    <name evidence="2" type="ORF">STYLEM_18753</name>
</gene>
<evidence type="ECO:0000313" key="2">
    <source>
        <dbReference type="EMBL" id="CDW89619.1"/>
    </source>
</evidence>
<dbReference type="InParanoid" id="A0A078B5B6"/>
<dbReference type="Gene3D" id="1.10.418.10">
    <property type="entry name" value="Calponin-like domain"/>
    <property type="match status" value="2"/>
</dbReference>
<dbReference type="InterPro" id="IPR036872">
    <property type="entry name" value="CH_dom_sf"/>
</dbReference>
<feature type="compositionally biased region" description="Polar residues" evidence="1">
    <location>
        <begin position="731"/>
        <end position="763"/>
    </location>
</feature>
<feature type="compositionally biased region" description="Polar residues" evidence="1">
    <location>
        <begin position="863"/>
        <end position="877"/>
    </location>
</feature>
<dbReference type="EMBL" id="CCKQ01017722">
    <property type="protein sequence ID" value="CDW89619.1"/>
    <property type="molecule type" value="Genomic_DNA"/>
</dbReference>
<keyword evidence="3" id="KW-1185">Reference proteome</keyword>
<feature type="region of interest" description="Disordered" evidence="1">
    <location>
        <begin position="714"/>
        <end position="791"/>
    </location>
</feature>
<feature type="region of interest" description="Disordered" evidence="1">
    <location>
        <begin position="863"/>
        <end position="890"/>
    </location>
</feature>
<feature type="compositionally biased region" description="Polar residues" evidence="1">
    <location>
        <begin position="781"/>
        <end position="791"/>
    </location>
</feature>
<accession>A0A078B5B6</accession>
<dbReference type="Proteomes" id="UP000039865">
    <property type="component" value="Unassembled WGS sequence"/>
</dbReference>
<proteinExistence type="predicted"/>
<evidence type="ECO:0000256" key="1">
    <source>
        <dbReference type="SAM" id="MobiDB-lite"/>
    </source>
</evidence>
<protein>
    <recommendedName>
        <fullName evidence="4">Calponin-homology (CH) domain-containing protein</fullName>
    </recommendedName>
</protein>
<dbReference type="SUPFAM" id="SSF47576">
    <property type="entry name" value="Calponin-homology domain, CH-domain"/>
    <property type="match status" value="3"/>
</dbReference>
<evidence type="ECO:0000313" key="3">
    <source>
        <dbReference type="Proteomes" id="UP000039865"/>
    </source>
</evidence>
<organism evidence="2 3">
    <name type="scientific">Stylonychia lemnae</name>
    <name type="common">Ciliate</name>
    <dbReference type="NCBI Taxonomy" id="5949"/>
    <lineage>
        <taxon>Eukaryota</taxon>
        <taxon>Sar</taxon>
        <taxon>Alveolata</taxon>
        <taxon>Ciliophora</taxon>
        <taxon>Intramacronucleata</taxon>
        <taxon>Spirotrichea</taxon>
        <taxon>Stichotrichia</taxon>
        <taxon>Sporadotrichida</taxon>
        <taxon>Oxytrichidae</taxon>
        <taxon>Stylonychinae</taxon>
        <taxon>Stylonychia</taxon>
    </lineage>
</organism>
<evidence type="ECO:0008006" key="4">
    <source>
        <dbReference type="Google" id="ProtNLM"/>
    </source>
</evidence>
<name>A0A078B5B6_STYLE</name>
<dbReference type="OMA" id="QCISTIN"/>
<sequence length="1637" mass="187656">MMNIASKSNANNDDLFFVQNMQMPPYEDHSSYTHQTLTSSIVYNANLGPLIDWVNSFNDPYCLLVNSLNDLRDGIAFCHLVGLITCTPSDQEKIRQLVYYDASSNGNNEDLIAQNMDLALNILKNSSIPVPDHTLTLNSQSLMENDECLLQFLEVLKQVHELLGGYTNNTGILQSPISKQQQQQQYAQNHNTSAMSYPQQKTQQLPSQIHEDLSSNGQTQLMSKSPSVGNVFQPQFTSAYQNHNPLDSDNKMNSLIITPRNLPLQMQTSLNNFNPNQVKDKFQSNLSHRRFENSLEINNISPIGQKQSVSPLNHNQEDVSHVLSMQLGGIIMPIGNSITPDNIFNKDPEEIQLEKEIEAINDSYMVVNHNFISQAKDKENLFGVKHSNSIMNAHNKSMSNNQQSLYQNHISSVSTSASREKWKIKQLQNENQDYSKIIKNSNQKMIKTVDPATAQTLQSNHNKINQSQQIQDQYNVFDKSNIQDGLTMESNIRSQKHKFVSNQTSSVSQDQQQNFMQNQSFNKHNLPLQRKEISRQQTFQNTQKPASDEDEIMNEMQTLNIQPESKELGSNKNKPLLLQEVKIDIIDIKTQYKVLDWLVQDVKLLKNNERLINELPLYCKNGVFFCDLINRLNGKHAIIKGIDRNPKNMTSIIANLNKILDYFRQFPKFCARYLWAQKYIIDGNTDVIWGFLDDIWHWHFNKISPYDITYKAPSNNLKSSQSRTRDDTSSLGRYQQQQLNQLTKENTSNNITQMLPPKIQSNRTMDRRTSQNATNANTTASHVPQNYSNDYDQHNQKINIQRVQTPNIQNMNKGNHHQNDSMVNQTLPRERSYGSLHQQKTPLIRNLRAQDAPLQAGYKSTRAVMSTHGNNSFSRNSGSKRRRDISNINSPIAKDQTGKVYFMSNSKKDDRDMLNLLSINQKGASNNYEHFTISDDMISDVRTWLFNLKFQSFLSKEFDHKDICGDPYSNGILLGELFSYLEKITLYKIIQYPSTISECKENLLKVISIIKQRRRDFPSRLLSEKAVENILKRDKQTIYSILYYLKLSYPDVQPIENEALLNTTSAAANCSVMSNQSQQNLALPYTTGEIKLLETSILNWIKSMGVLSKFGQHYNEVQSLLEIQKEISNGSLLCEIVTTIFNVKIMGIFKDPKTEATAISNIRKSLEVLKKQTKMSQKFTWAEREIYEGQINIVIGLLEDLHRCFDGLQPRKRGPNYFHDGPYLGDTLYKVQPYMRYRNQNGSNNINGTKDSSIGKELMKLNKADQCISTINQSLEFGGGLTDRHRFQEIPSLLSYRNHQTIQPSETNKTTQKVIQIENTSTSLYAGYQTLSPRSTIQTQIQTSQERKPNFGVFLSNKLNKEQTNGSLQSRGFNDIINTTMDKRENININKAAAAVDRTTFSPQSFTMANSKFDERNYNPFQQQCQPYPQKLKPSNLTLDEENYNAPTQQTNTNKYQAIPQKINELVLPQKSDITQQYPVAPTRSPLNIKSRGQSLEFEGGSHIKRPSMISIEDYENEEHNQNRNVFNQKEKQKIAQWMGQFNISIPKTFFTEKDNIPEFKDGQVRQIILPPYSLLLSQIVGVLENHKFENLQLNPKSSASCLQNIKKALQLLKKKNVIKFYFLISLLASPIVFAVQ</sequence>
<reference evidence="2 3" key="1">
    <citation type="submission" date="2014-06" db="EMBL/GenBank/DDBJ databases">
        <authorList>
            <person name="Swart Estienne"/>
        </authorList>
    </citation>
    <scope>NUCLEOTIDE SEQUENCE [LARGE SCALE GENOMIC DNA]</scope>
    <source>
        <strain evidence="2 3">130c</strain>
    </source>
</reference>